<evidence type="ECO:0000313" key="2">
    <source>
        <dbReference type="EMBL" id="MCM8558270.1"/>
    </source>
</evidence>
<dbReference type="Pfam" id="PF11026">
    <property type="entry name" value="DUF2721"/>
    <property type="match status" value="1"/>
</dbReference>
<feature type="transmembrane region" description="Helical" evidence="1">
    <location>
        <begin position="91"/>
        <end position="115"/>
    </location>
</feature>
<sequence length="169" mass="18407">MLIDLLIASGVTDLLERTASTPRVQAILQASLAPVFMLAGIGAFLNVMNLRLTWLGERIDIIETAIDEGRSPRSEDRLALLQRRQRFAHHAVNLSTAAALTICIVVALLFVSAFVRTPLGTLVAIAWIGAMTLIFAALTFFLRETSLATRSLADSRDLSKKIEEQSGDS</sequence>
<dbReference type="RefSeq" id="WP_252115052.1">
    <property type="nucleotide sequence ID" value="NZ_JAMSHT010000001.1"/>
</dbReference>
<keyword evidence="1" id="KW-1133">Transmembrane helix</keyword>
<evidence type="ECO:0000256" key="1">
    <source>
        <dbReference type="SAM" id="Phobius"/>
    </source>
</evidence>
<keyword evidence="3" id="KW-1185">Reference proteome</keyword>
<name>A0A9X2EHS8_9SPHN</name>
<feature type="transmembrane region" description="Helical" evidence="1">
    <location>
        <begin position="121"/>
        <end position="142"/>
    </location>
</feature>
<keyword evidence="1" id="KW-0472">Membrane</keyword>
<comment type="caution">
    <text evidence="2">The sequence shown here is derived from an EMBL/GenBank/DDBJ whole genome shotgun (WGS) entry which is preliminary data.</text>
</comment>
<feature type="transmembrane region" description="Helical" evidence="1">
    <location>
        <begin position="26"/>
        <end position="48"/>
    </location>
</feature>
<organism evidence="2 3">
    <name type="scientific">Sphingomicrobium sediminis</name>
    <dbReference type="NCBI Taxonomy" id="2950949"/>
    <lineage>
        <taxon>Bacteria</taxon>
        <taxon>Pseudomonadati</taxon>
        <taxon>Pseudomonadota</taxon>
        <taxon>Alphaproteobacteria</taxon>
        <taxon>Sphingomonadales</taxon>
        <taxon>Sphingomonadaceae</taxon>
        <taxon>Sphingomicrobium</taxon>
    </lineage>
</organism>
<dbReference type="AlphaFoldDB" id="A0A9X2EHS8"/>
<accession>A0A9X2EHS8</accession>
<dbReference type="Proteomes" id="UP001155128">
    <property type="component" value="Unassembled WGS sequence"/>
</dbReference>
<dbReference type="InterPro" id="IPR021279">
    <property type="entry name" value="DUF2721"/>
</dbReference>
<dbReference type="EMBL" id="JAMSHT010000001">
    <property type="protein sequence ID" value="MCM8558270.1"/>
    <property type="molecule type" value="Genomic_DNA"/>
</dbReference>
<keyword evidence="1" id="KW-0812">Transmembrane</keyword>
<gene>
    <name evidence="2" type="ORF">NDO55_10620</name>
</gene>
<reference evidence="2" key="1">
    <citation type="submission" date="2022-06" db="EMBL/GenBank/DDBJ databases">
        <title>Sphingomicrobium sedimins sp. nov., a marine bacterium isolated from tidal flat.</title>
        <authorList>
            <person name="Kim C.-H."/>
            <person name="Yoo Y."/>
            <person name="Kim J.-J."/>
        </authorList>
    </citation>
    <scope>NUCLEOTIDE SEQUENCE</scope>
    <source>
        <strain evidence="2">GRR-S6-50</strain>
    </source>
</reference>
<proteinExistence type="predicted"/>
<protein>
    <submittedName>
        <fullName evidence="2">DUF2721 domain-containing protein</fullName>
    </submittedName>
</protein>
<evidence type="ECO:0000313" key="3">
    <source>
        <dbReference type="Proteomes" id="UP001155128"/>
    </source>
</evidence>